<reference evidence="1 2" key="1">
    <citation type="submission" date="2016-11" db="EMBL/GenBank/DDBJ databases">
        <authorList>
            <person name="Jaros S."/>
            <person name="Januszkiewicz K."/>
            <person name="Wedrychowicz H."/>
        </authorList>
    </citation>
    <scope>NUCLEOTIDE SEQUENCE [LARGE SCALE GENOMIC DNA]</scope>
    <source>
        <strain evidence="1 2">GAS499</strain>
    </source>
</reference>
<dbReference type="Proteomes" id="UP000189935">
    <property type="component" value="Chromosome I"/>
</dbReference>
<sequence>MSNIGPTYPACVIVGQAEVRLVADQTSNANAETIKSDQNRIEVAQELEAAEAKATSVDFVT</sequence>
<proteinExistence type="predicted"/>
<dbReference type="EMBL" id="LT670844">
    <property type="protein sequence ID" value="SHL58089.1"/>
    <property type="molecule type" value="Genomic_DNA"/>
</dbReference>
<evidence type="ECO:0000313" key="2">
    <source>
        <dbReference type="Proteomes" id="UP000189935"/>
    </source>
</evidence>
<organism evidence="1 2">
    <name type="scientific">Bradyrhizobium lablabi</name>
    <dbReference type="NCBI Taxonomy" id="722472"/>
    <lineage>
        <taxon>Bacteria</taxon>
        <taxon>Pseudomonadati</taxon>
        <taxon>Pseudomonadota</taxon>
        <taxon>Alphaproteobacteria</taxon>
        <taxon>Hyphomicrobiales</taxon>
        <taxon>Nitrobacteraceae</taxon>
        <taxon>Bradyrhizobium</taxon>
    </lineage>
</organism>
<dbReference type="RefSeq" id="WP_079543499.1">
    <property type="nucleotide sequence ID" value="NZ_LT670844.1"/>
</dbReference>
<name>A0A1M7BU32_9BRAD</name>
<evidence type="ECO:0000313" key="1">
    <source>
        <dbReference type="EMBL" id="SHL58089.1"/>
    </source>
</evidence>
<accession>A0A1M7BU32</accession>
<protein>
    <submittedName>
        <fullName evidence="1">Uncharacterized protein</fullName>
    </submittedName>
</protein>
<gene>
    <name evidence="1" type="ORF">SAMN05444159_6275</name>
</gene>
<dbReference type="AlphaFoldDB" id="A0A1M7BU32"/>
<dbReference type="OrthoDB" id="8265994at2"/>